<organism evidence="2 3">
    <name type="scientific">Penicillium antarcticum</name>
    <dbReference type="NCBI Taxonomy" id="416450"/>
    <lineage>
        <taxon>Eukaryota</taxon>
        <taxon>Fungi</taxon>
        <taxon>Dikarya</taxon>
        <taxon>Ascomycota</taxon>
        <taxon>Pezizomycotina</taxon>
        <taxon>Eurotiomycetes</taxon>
        <taxon>Eurotiomycetidae</taxon>
        <taxon>Eurotiales</taxon>
        <taxon>Aspergillaceae</taxon>
        <taxon>Penicillium</taxon>
    </lineage>
</organism>
<dbReference type="AlphaFoldDB" id="A0A1V6PVB9"/>
<dbReference type="Proteomes" id="UP000191672">
    <property type="component" value="Unassembled WGS sequence"/>
</dbReference>
<feature type="transmembrane region" description="Helical" evidence="1">
    <location>
        <begin position="6"/>
        <end position="32"/>
    </location>
</feature>
<keyword evidence="1" id="KW-1133">Transmembrane helix</keyword>
<evidence type="ECO:0000313" key="2">
    <source>
        <dbReference type="EMBL" id="OQD80436.1"/>
    </source>
</evidence>
<feature type="transmembrane region" description="Helical" evidence="1">
    <location>
        <begin position="88"/>
        <end position="113"/>
    </location>
</feature>
<evidence type="ECO:0000256" key="1">
    <source>
        <dbReference type="SAM" id="Phobius"/>
    </source>
</evidence>
<feature type="transmembrane region" description="Helical" evidence="1">
    <location>
        <begin position="122"/>
        <end position="143"/>
    </location>
</feature>
<comment type="caution">
    <text evidence="2">The sequence shown here is derived from an EMBL/GenBank/DDBJ whole genome shotgun (WGS) entry which is preliminary data.</text>
</comment>
<keyword evidence="1" id="KW-0812">Transmembrane</keyword>
<evidence type="ECO:0000313" key="3">
    <source>
        <dbReference type="Proteomes" id="UP000191672"/>
    </source>
</evidence>
<name>A0A1V6PVB9_9EURO</name>
<accession>A0A1V6PVB9</accession>
<keyword evidence="1" id="KW-0472">Membrane</keyword>
<gene>
    <name evidence="2" type="ORF">PENANT_c035G09798</name>
</gene>
<protein>
    <submittedName>
        <fullName evidence="2">Uncharacterized protein</fullName>
    </submittedName>
</protein>
<reference evidence="3" key="1">
    <citation type="journal article" date="2017" name="Nat. Microbiol.">
        <title>Global analysis of biosynthetic gene clusters reveals vast potential of secondary metabolite production in Penicillium species.</title>
        <authorList>
            <person name="Nielsen J.C."/>
            <person name="Grijseels S."/>
            <person name="Prigent S."/>
            <person name="Ji B."/>
            <person name="Dainat J."/>
            <person name="Nielsen K.F."/>
            <person name="Frisvad J.C."/>
            <person name="Workman M."/>
            <person name="Nielsen J."/>
        </authorList>
    </citation>
    <scope>NUCLEOTIDE SEQUENCE [LARGE SCALE GENOMIC DNA]</scope>
    <source>
        <strain evidence="3">IBT 31811</strain>
    </source>
</reference>
<dbReference type="EMBL" id="MDYN01000035">
    <property type="protein sequence ID" value="OQD80436.1"/>
    <property type="molecule type" value="Genomic_DNA"/>
</dbReference>
<sequence>MEPLFEIFIVAFLIQKFLVPKSAGMLINYVTLDDEQKNALHFRLWILTLAVPALLIASQGGFFNLVVFSPPVIWSIVDYIALTQGTTIYPAISFIPSVICTAILWSGAALFLISGLGHRGNFLVFLVAILFSVAGVLQAIIVVKQGTILVKQVINVVKKAAQTIRLKPFSSKQCSMFMHIKRLHCYYQGEDLA</sequence>
<keyword evidence="3" id="KW-1185">Reference proteome</keyword>
<proteinExistence type="predicted"/>
<feature type="transmembrane region" description="Helical" evidence="1">
    <location>
        <begin position="44"/>
        <end position="68"/>
    </location>
</feature>